<evidence type="ECO:0000256" key="2">
    <source>
        <dbReference type="SAM" id="Phobius"/>
    </source>
</evidence>
<proteinExistence type="predicted"/>
<accession>A0ABN3VUB4</accession>
<sequence>MTETDPGRPDSTPTAGTTGAHRKAVGEPVTPDERESLNIPPNQPIGTPVETAEELGVPPSERDGTPRLPGGAAGAAGAPAEVSGAAAPYADTGDSAVGTTTGAAGREDDKESVRRDIEEARRELGDTVEALVHKTDVKGRVQETAAHVGDDLRRMRTATATTATEVMERVKGAAPEVVGRMRGAAPEVVGRVKERTPVELRDAAQKVTTEAGKRPAVTTALVAALVLILFRLLRRGKRK</sequence>
<evidence type="ECO:0000256" key="1">
    <source>
        <dbReference type="SAM" id="MobiDB-lite"/>
    </source>
</evidence>
<reference evidence="3 4" key="1">
    <citation type="journal article" date="2019" name="Int. J. Syst. Evol. Microbiol.">
        <title>The Global Catalogue of Microorganisms (GCM) 10K type strain sequencing project: providing services to taxonomists for standard genome sequencing and annotation.</title>
        <authorList>
            <consortium name="The Broad Institute Genomics Platform"/>
            <consortium name="The Broad Institute Genome Sequencing Center for Infectious Disease"/>
            <person name="Wu L."/>
            <person name="Ma J."/>
        </authorList>
    </citation>
    <scope>NUCLEOTIDE SEQUENCE [LARGE SCALE GENOMIC DNA]</scope>
    <source>
        <strain evidence="3 4">JCM 6242</strain>
    </source>
</reference>
<keyword evidence="2" id="KW-0812">Transmembrane</keyword>
<name>A0ABN3VUB4_9ACTN</name>
<evidence type="ECO:0000313" key="3">
    <source>
        <dbReference type="EMBL" id="GAA2863465.1"/>
    </source>
</evidence>
<keyword evidence="2" id="KW-1133">Transmembrane helix</keyword>
<dbReference type="InterPro" id="IPR022062">
    <property type="entry name" value="DUF3618"/>
</dbReference>
<feature type="transmembrane region" description="Helical" evidence="2">
    <location>
        <begin position="215"/>
        <end position="233"/>
    </location>
</feature>
<evidence type="ECO:0008006" key="5">
    <source>
        <dbReference type="Google" id="ProtNLM"/>
    </source>
</evidence>
<organism evidence="3 4">
    <name type="scientific">Streptosporangium fragile</name>
    <dbReference type="NCBI Taxonomy" id="46186"/>
    <lineage>
        <taxon>Bacteria</taxon>
        <taxon>Bacillati</taxon>
        <taxon>Actinomycetota</taxon>
        <taxon>Actinomycetes</taxon>
        <taxon>Streptosporangiales</taxon>
        <taxon>Streptosporangiaceae</taxon>
        <taxon>Streptosporangium</taxon>
    </lineage>
</organism>
<dbReference type="EMBL" id="BAAAVI010000013">
    <property type="protein sequence ID" value="GAA2863465.1"/>
    <property type="molecule type" value="Genomic_DNA"/>
</dbReference>
<feature type="region of interest" description="Disordered" evidence="1">
    <location>
        <begin position="1"/>
        <end position="115"/>
    </location>
</feature>
<feature type="compositionally biased region" description="Low complexity" evidence="1">
    <location>
        <begin position="75"/>
        <end position="90"/>
    </location>
</feature>
<gene>
    <name evidence="3" type="ORF">GCM10010517_22520</name>
</gene>
<keyword evidence="4" id="KW-1185">Reference proteome</keyword>
<feature type="compositionally biased region" description="Basic and acidic residues" evidence="1">
    <location>
        <begin position="105"/>
        <end position="115"/>
    </location>
</feature>
<comment type="caution">
    <text evidence="3">The sequence shown here is derived from an EMBL/GenBank/DDBJ whole genome shotgun (WGS) entry which is preliminary data.</text>
</comment>
<dbReference type="Pfam" id="PF12277">
    <property type="entry name" value="DUF3618"/>
    <property type="match status" value="1"/>
</dbReference>
<dbReference type="RefSeq" id="WP_344970322.1">
    <property type="nucleotide sequence ID" value="NZ_BAAAVI010000013.1"/>
</dbReference>
<dbReference type="Proteomes" id="UP001500831">
    <property type="component" value="Unassembled WGS sequence"/>
</dbReference>
<evidence type="ECO:0000313" key="4">
    <source>
        <dbReference type="Proteomes" id="UP001500831"/>
    </source>
</evidence>
<protein>
    <recommendedName>
        <fullName evidence="5">DUF3618 domain-containing protein</fullName>
    </recommendedName>
</protein>
<keyword evidence="2" id="KW-0472">Membrane</keyword>